<dbReference type="PROSITE" id="PS00194">
    <property type="entry name" value="THIOREDOXIN_1"/>
    <property type="match status" value="1"/>
</dbReference>
<evidence type="ECO:0000256" key="1">
    <source>
        <dbReference type="ARBA" id="ARBA00008987"/>
    </source>
</evidence>
<evidence type="ECO:0000313" key="11">
    <source>
        <dbReference type="EMBL" id="PKK89556.1"/>
    </source>
</evidence>
<dbReference type="GO" id="GO:0005737">
    <property type="term" value="C:cytoplasm"/>
    <property type="evidence" value="ECO:0007669"/>
    <property type="project" value="TreeGrafter"/>
</dbReference>
<evidence type="ECO:0000256" key="3">
    <source>
        <dbReference type="ARBA" id="ARBA00022982"/>
    </source>
</evidence>
<evidence type="ECO:0000256" key="9">
    <source>
        <dbReference type="PIRSR" id="PIRSR000077-4"/>
    </source>
</evidence>
<feature type="site" description="Contributes to redox potential value" evidence="8">
    <location>
        <position position="32"/>
    </location>
</feature>
<dbReference type="Proteomes" id="UP000233256">
    <property type="component" value="Unassembled WGS sequence"/>
</dbReference>
<keyword evidence="5 9" id="KW-0676">Redox-active center</keyword>
<reference evidence="11 12" key="1">
    <citation type="journal article" date="2017" name="ISME J.">
        <title>Potential for microbial H2 and metal transformations associated with novel bacteria and archaea in deep terrestrial subsurface sediments.</title>
        <authorList>
            <person name="Hernsdorf A.W."/>
            <person name="Amano Y."/>
            <person name="Miyakawa K."/>
            <person name="Ise K."/>
            <person name="Suzuki Y."/>
            <person name="Anantharaman K."/>
            <person name="Probst A."/>
            <person name="Burstein D."/>
            <person name="Thomas B.C."/>
            <person name="Banfield J.F."/>
        </authorList>
    </citation>
    <scope>NUCLEOTIDE SEQUENCE [LARGE SCALE GENOMIC DNA]</scope>
    <source>
        <strain evidence="11">HGW-Wallbacteria-1</strain>
    </source>
</reference>
<dbReference type="PANTHER" id="PTHR45663">
    <property type="entry name" value="GEO12009P1"/>
    <property type="match status" value="1"/>
</dbReference>
<dbReference type="PIRSF" id="PIRSF000077">
    <property type="entry name" value="Thioredoxin"/>
    <property type="match status" value="1"/>
</dbReference>
<evidence type="ECO:0000256" key="8">
    <source>
        <dbReference type="PIRSR" id="PIRSR000077-1"/>
    </source>
</evidence>
<proteinExistence type="inferred from homology"/>
<dbReference type="Pfam" id="PF00085">
    <property type="entry name" value="Thioredoxin"/>
    <property type="match status" value="1"/>
</dbReference>
<organism evidence="11 12">
    <name type="scientific">Candidatus Wallbacteria bacterium HGW-Wallbacteria-1</name>
    <dbReference type="NCBI Taxonomy" id="2013854"/>
    <lineage>
        <taxon>Bacteria</taxon>
        <taxon>Candidatus Walliibacteriota</taxon>
    </lineage>
</organism>
<feature type="site" description="Contributes to redox potential value" evidence="8">
    <location>
        <position position="31"/>
    </location>
</feature>
<dbReference type="AlphaFoldDB" id="A0A2N1PMI8"/>
<comment type="similarity">
    <text evidence="1 7">Belongs to the thioredoxin family.</text>
</comment>
<dbReference type="FunFam" id="3.40.30.10:FF:000001">
    <property type="entry name" value="Thioredoxin"/>
    <property type="match status" value="1"/>
</dbReference>
<dbReference type="InterPro" id="IPR036249">
    <property type="entry name" value="Thioredoxin-like_sf"/>
</dbReference>
<protein>
    <recommendedName>
        <fullName evidence="6 7">Thioredoxin</fullName>
    </recommendedName>
</protein>
<dbReference type="CDD" id="cd02947">
    <property type="entry name" value="TRX_family"/>
    <property type="match status" value="1"/>
</dbReference>
<evidence type="ECO:0000259" key="10">
    <source>
        <dbReference type="PROSITE" id="PS51352"/>
    </source>
</evidence>
<keyword evidence="2" id="KW-0813">Transport</keyword>
<dbReference type="SUPFAM" id="SSF52833">
    <property type="entry name" value="Thioredoxin-like"/>
    <property type="match status" value="1"/>
</dbReference>
<feature type="site" description="Deprotonates C-terminal active site Cys" evidence="8">
    <location>
        <position position="24"/>
    </location>
</feature>
<dbReference type="PRINTS" id="PR00421">
    <property type="entry name" value="THIOREDOXIN"/>
</dbReference>
<dbReference type="InterPro" id="IPR013766">
    <property type="entry name" value="Thioredoxin_domain"/>
</dbReference>
<comment type="caution">
    <text evidence="11">The sequence shown here is derived from an EMBL/GenBank/DDBJ whole genome shotgun (WGS) entry which is preliminary data.</text>
</comment>
<dbReference type="Gene3D" id="3.40.30.10">
    <property type="entry name" value="Glutaredoxin"/>
    <property type="match status" value="1"/>
</dbReference>
<feature type="active site" description="Nucleophile" evidence="8">
    <location>
        <position position="33"/>
    </location>
</feature>
<dbReference type="PANTHER" id="PTHR45663:SF11">
    <property type="entry name" value="GEO12009P1"/>
    <property type="match status" value="1"/>
</dbReference>
<feature type="domain" description="Thioredoxin" evidence="10">
    <location>
        <begin position="1"/>
        <end position="105"/>
    </location>
</feature>
<dbReference type="GO" id="GO:0015035">
    <property type="term" value="F:protein-disulfide reductase activity"/>
    <property type="evidence" value="ECO:0007669"/>
    <property type="project" value="UniProtKB-UniRule"/>
</dbReference>
<sequence>MTLKHLDDSNFKDGITTDKPVIVDFYADWCGPCKMLAPIFEELATEMDGKAVFCKVNIDKAMATAQQYGVMSIPTIIFFKNGEKVEQTVGFVGKEILKTKIEGLG</sequence>
<evidence type="ECO:0000256" key="7">
    <source>
        <dbReference type="PIRNR" id="PIRNR000077"/>
    </source>
</evidence>
<keyword evidence="3" id="KW-0249">Electron transport</keyword>
<dbReference type="NCBIfam" id="TIGR01068">
    <property type="entry name" value="thioredoxin"/>
    <property type="match status" value="1"/>
</dbReference>
<feature type="disulfide bond" description="Redox-active" evidence="9">
    <location>
        <begin position="30"/>
        <end position="33"/>
    </location>
</feature>
<dbReference type="InterPro" id="IPR005746">
    <property type="entry name" value="Thioredoxin"/>
</dbReference>
<evidence type="ECO:0000313" key="12">
    <source>
        <dbReference type="Proteomes" id="UP000233256"/>
    </source>
</evidence>
<dbReference type="PROSITE" id="PS51352">
    <property type="entry name" value="THIOREDOXIN_2"/>
    <property type="match status" value="1"/>
</dbReference>
<gene>
    <name evidence="11" type="primary">trxA</name>
    <name evidence="11" type="ORF">CVV64_13955</name>
</gene>
<dbReference type="InterPro" id="IPR017937">
    <property type="entry name" value="Thioredoxin_CS"/>
</dbReference>
<dbReference type="EMBL" id="PGXC01000016">
    <property type="protein sequence ID" value="PKK89556.1"/>
    <property type="molecule type" value="Genomic_DNA"/>
</dbReference>
<evidence type="ECO:0000256" key="4">
    <source>
        <dbReference type="ARBA" id="ARBA00023157"/>
    </source>
</evidence>
<evidence type="ECO:0000256" key="5">
    <source>
        <dbReference type="ARBA" id="ARBA00023284"/>
    </source>
</evidence>
<name>A0A2N1PMI8_9BACT</name>
<keyword evidence="4 9" id="KW-1015">Disulfide bond</keyword>
<feature type="active site" description="Nucleophile" evidence="8">
    <location>
        <position position="30"/>
    </location>
</feature>
<accession>A0A2N1PMI8</accession>
<evidence type="ECO:0000256" key="2">
    <source>
        <dbReference type="ARBA" id="ARBA00022448"/>
    </source>
</evidence>
<evidence type="ECO:0000256" key="6">
    <source>
        <dbReference type="NCBIfam" id="TIGR01068"/>
    </source>
</evidence>